<gene>
    <name evidence="1" type="ORF">LMG28688_00380</name>
</gene>
<dbReference type="Proteomes" id="UP000494119">
    <property type="component" value="Unassembled WGS sequence"/>
</dbReference>
<reference evidence="1 2" key="1">
    <citation type="submission" date="2020-04" db="EMBL/GenBank/DDBJ databases">
        <authorList>
            <person name="De Canck E."/>
        </authorList>
    </citation>
    <scope>NUCLEOTIDE SEQUENCE [LARGE SCALE GENOMIC DNA]</scope>
    <source>
        <strain evidence="1 2">LMG 28688</strain>
    </source>
</reference>
<accession>A0A6J5FCT6</accession>
<sequence length="96" mass="10768">MMGHEKAHKKAHGRSLRAVIEKWLTPEPAAQVVLTRVQLCRSTPWRCVRVETARPSGGYAIVFFRHRDGSWCVFPPSFTRPAMGGSHPQPTLCATQ</sequence>
<dbReference type="AlphaFoldDB" id="A0A6J5FCT6"/>
<keyword evidence="2" id="KW-1185">Reference proteome</keyword>
<name>A0A6J5FCT6_9BURK</name>
<organism evidence="1 2">
    <name type="scientific">Paraburkholderia caffeinitolerans</name>
    <dbReference type="NCBI Taxonomy" id="1723730"/>
    <lineage>
        <taxon>Bacteria</taxon>
        <taxon>Pseudomonadati</taxon>
        <taxon>Pseudomonadota</taxon>
        <taxon>Betaproteobacteria</taxon>
        <taxon>Burkholderiales</taxon>
        <taxon>Burkholderiaceae</taxon>
        <taxon>Paraburkholderia</taxon>
    </lineage>
</organism>
<evidence type="ECO:0000313" key="1">
    <source>
        <dbReference type="EMBL" id="CAB3777528.1"/>
    </source>
</evidence>
<evidence type="ECO:0000313" key="2">
    <source>
        <dbReference type="Proteomes" id="UP000494119"/>
    </source>
</evidence>
<proteinExistence type="predicted"/>
<dbReference type="EMBL" id="CADIKL010000002">
    <property type="protein sequence ID" value="CAB3777528.1"/>
    <property type="molecule type" value="Genomic_DNA"/>
</dbReference>
<protein>
    <submittedName>
        <fullName evidence="1">Uncharacterized protein</fullName>
    </submittedName>
</protein>